<keyword evidence="1" id="KW-1133">Transmembrane helix</keyword>
<keyword evidence="1" id="KW-0472">Membrane</keyword>
<reference evidence="2 3" key="1">
    <citation type="journal article" date="2014" name="BMC Genomics">
        <title>Comparison of environmental and isolate Sulfobacillus genomes reveals diverse carbon, sulfur, nitrogen, and hydrogen metabolisms.</title>
        <authorList>
            <person name="Justice N.B."/>
            <person name="Norman A."/>
            <person name="Brown C.T."/>
            <person name="Singh A."/>
            <person name="Thomas B.C."/>
            <person name="Banfield J.F."/>
        </authorList>
    </citation>
    <scope>NUCLEOTIDE SEQUENCE [LARGE SCALE GENOMIC DNA]</scope>
    <source>
        <strain evidence="2">AMDSBA4</strain>
    </source>
</reference>
<dbReference type="Proteomes" id="UP000242972">
    <property type="component" value="Unassembled WGS sequence"/>
</dbReference>
<sequence length="117" mass="12761">MIAVQSGHTVTMKILSFLLTGLGLCLLTLILAVGMNHHWSLWYLRPTWFTWGATVISALAMVMIWIQPQLSMFLLFGASLVGIPGWLAVWAGPGSFFLSAALLLLVTLNQGKPPRAP</sequence>
<evidence type="ECO:0000256" key="1">
    <source>
        <dbReference type="SAM" id="Phobius"/>
    </source>
</evidence>
<protein>
    <submittedName>
        <fullName evidence="2">Uncharacterized protein</fullName>
    </submittedName>
</protein>
<organism evidence="2 3">
    <name type="scientific">Sulfobacillus benefaciens</name>
    <dbReference type="NCBI Taxonomy" id="453960"/>
    <lineage>
        <taxon>Bacteria</taxon>
        <taxon>Bacillati</taxon>
        <taxon>Bacillota</taxon>
        <taxon>Clostridia</taxon>
        <taxon>Eubacteriales</taxon>
        <taxon>Clostridiales Family XVII. Incertae Sedis</taxon>
        <taxon>Sulfobacillus</taxon>
    </lineage>
</organism>
<keyword evidence="1" id="KW-0812">Transmembrane</keyword>
<dbReference type="EMBL" id="PXYW01000002">
    <property type="protein sequence ID" value="PSR35284.1"/>
    <property type="molecule type" value="Genomic_DNA"/>
</dbReference>
<proteinExistence type="predicted"/>
<dbReference type="AlphaFoldDB" id="A0A2T2XLB2"/>
<accession>A0A2T2XLB2</accession>
<feature type="transmembrane region" description="Helical" evidence="1">
    <location>
        <begin position="86"/>
        <end position="108"/>
    </location>
</feature>
<feature type="transmembrane region" description="Helical" evidence="1">
    <location>
        <begin position="14"/>
        <end position="36"/>
    </location>
</feature>
<gene>
    <name evidence="2" type="ORF">C7B46_01025</name>
</gene>
<feature type="transmembrane region" description="Helical" evidence="1">
    <location>
        <begin position="48"/>
        <end position="66"/>
    </location>
</feature>
<evidence type="ECO:0000313" key="3">
    <source>
        <dbReference type="Proteomes" id="UP000242972"/>
    </source>
</evidence>
<comment type="caution">
    <text evidence="2">The sequence shown here is derived from an EMBL/GenBank/DDBJ whole genome shotgun (WGS) entry which is preliminary data.</text>
</comment>
<evidence type="ECO:0000313" key="2">
    <source>
        <dbReference type="EMBL" id="PSR35284.1"/>
    </source>
</evidence>
<name>A0A2T2XLB2_9FIRM</name>